<evidence type="ECO:0000313" key="3">
    <source>
        <dbReference type="Proteomes" id="UP000321055"/>
    </source>
</evidence>
<evidence type="ECO:0000313" key="2">
    <source>
        <dbReference type="EMBL" id="TXI26547.1"/>
    </source>
</evidence>
<sequence>MLVLVDTSVWIDYFRSGHQSAELDVLIDLDIIVTNDLILAELIPFLKLKHHVKVIQLLSEIKRIPLKIDWDDIIESQWLCLKSGSNGIGIPDLIIAQNAAENSCEVFSFDKHFLMLSQILSIKLYQTQNLSP</sequence>
<comment type="caution">
    <text evidence="2">The sequence shown here is derived from an EMBL/GenBank/DDBJ whole genome shotgun (WGS) entry which is preliminary data.</text>
</comment>
<proteinExistence type="predicted"/>
<organism evidence="2 3">
    <name type="scientific">Nitrosomonas oligotropha</name>
    <dbReference type="NCBI Taxonomy" id="42354"/>
    <lineage>
        <taxon>Bacteria</taxon>
        <taxon>Pseudomonadati</taxon>
        <taxon>Pseudomonadota</taxon>
        <taxon>Betaproteobacteria</taxon>
        <taxon>Nitrosomonadales</taxon>
        <taxon>Nitrosomonadaceae</taxon>
        <taxon>Nitrosomonas</taxon>
    </lineage>
</organism>
<feature type="domain" description="PIN" evidence="1">
    <location>
        <begin position="3"/>
        <end position="113"/>
    </location>
</feature>
<dbReference type="InterPro" id="IPR029060">
    <property type="entry name" value="PIN-like_dom_sf"/>
</dbReference>
<gene>
    <name evidence="2" type="ORF">E6Q60_12195</name>
</gene>
<dbReference type="Pfam" id="PF01850">
    <property type="entry name" value="PIN"/>
    <property type="match status" value="1"/>
</dbReference>
<dbReference type="EMBL" id="SSFX01000099">
    <property type="protein sequence ID" value="TXI26547.1"/>
    <property type="molecule type" value="Genomic_DNA"/>
</dbReference>
<reference evidence="2 3" key="1">
    <citation type="submission" date="2018-09" db="EMBL/GenBank/DDBJ databases">
        <title>Metagenome Assembled Genomes from an Advanced Water Purification Facility.</title>
        <authorList>
            <person name="Stamps B.W."/>
            <person name="Spear J.R."/>
        </authorList>
    </citation>
    <scope>NUCLEOTIDE SEQUENCE [LARGE SCALE GENOMIC DNA]</scope>
    <source>
        <strain evidence="2">Bin_54_1</strain>
    </source>
</reference>
<protein>
    <submittedName>
        <fullName evidence="2">PIN domain-containing protein</fullName>
    </submittedName>
</protein>
<evidence type="ECO:0000259" key="1">
    <source>
        <dbReference type="Pfam" id="PF01850"/>
    </source>
</evidence>
<dbReference type="InterPro" id="IPR002716">
    <property type="entry name" value="PIN_dom"/>
</dbReference>
<dbReference type="Gene3D" id="3.40.50.1010">
    <property type="entry name" value="5'-nuclease"/>
    <property type="match status" value="1"/>
</dbReference>
<name>A0A5C7VLP5_9PROT</name>
<dbReference type="AlphaFoldDB" id="A0A5C7VLP5"/>
<dbReference type="SUPFAM" id="SSF88723">
    <property type="entry name" value="PIN domain-like"/>
    <property type="match status" value="1"/>
</dbReference>
<dbReference type="Proteomes" id="UP000321055">
    <property type="component" value="Unassembled WGS sequence"/>
</dbReference>
<accession>A0A5C7VLP5</accession>